<dbReference type="InterPro" id="IPR036439">
    <property type="entry name" value="Dockerin_dom_sf"/>
</dbReference>
<keyword evidence="6" id="KW-0378">Hydrolase</keyword>
<dbReference type="Pfam" id="PF01055">
    <property type="entry name" value="Glyco_hydro_31_2nd"/>
    <property type="match status" value="1"/>
</dbReference>
<evidence type="ECO:0000256" key="3">
    <source>
        <dbReference type="SAM" id="MobiDB-lite"/>
    </source>
</evidence>
<dbReference type="InterPro" id="IPR000322">
    <property type="entry name" value="Glyco_hydro_31_TIM"/>
</dbReference>
<dbReference type="PANTHER" id="PTHR43863:SF2">
    <property type="entry name" value="MALTASE-GLUCOAMYLASE"/>
    <property type="match status" value="1"/>
</dbReference>
<dbReference type="PROSITE" id="PS50853">
    <property type="entry name" value="FN3"/>
    <property type="match status" value="1"/>
</dbReference>
<dbReference type="InterPro" id="IPR013780">
    <property type="entry name" value="Glyco_hydro_b"/>
</dbReference>
<dbReference type="Pfam" id="PF21365">
    <property type="entry name" value="Glyco_hydro_31_3rd"/>
    <property type="match status" value="1"/>
</dbReference>
<proteinExistence type="inferred from homology"/>
<dbReference type="EMBL" id="JAUSUR010000001">
    <property type="protein sequence ID" value="MDQ0360307.1"/>
    <property type="molecule type" value="Genomic_DNA"/>
</dbReference>
<evidence type="ECO:0000256" key="2">
    <source>
        <dbReference type="SAM" id="Coils"/>
    </source>
</evidence>
<protein>
    <submittedName>
        <fullName evidence="6">Alpha-glucosidase (Family GH31 glycosyl hydrolase)</fullName>
    </submittedName>
</protein>
<dbReference type="CDD" id="cd14752">
    <property type="entry name" value="GH31_N"/>
    <property type="match status" value="1"/>
</dbReference>
<dbReference type="InterPro" id="IPR003961">
    <property type="entry name" value="FN3_dom"/>
</dbReference>
<feature type="signal peptide" evidence="4">
    <location>
        <begin position="1"/>
        <end position="29"/>
    </location>
</feature>
<keyword evidence="7" id="KW-1185">Reference proteome</keyword>
<feature type="domain" description="Fibronectin type-III" evidence="5">
    <location>
        <begin position="940"/>
        <end position="1024"/>
    </location>
</feature>
<dbReference type="SUPFAM" id="SSF51011">
    <property type="entry name" value="Glycosyl hydrolase domain"/>
    <property type="match status" value="1"/>
</dbReference>
<sequence length="1892" mass="208902">MKKKIMYLLVSFAMVAASMLTMPRSKVLAAETIDLTSIDSASVDDNVVTIKYNDGIVGKITFLEDGIFRFYIDPTGEFNEYAEPSSKDHKATIQNQSDSSDDYTKPTPTIKESDKAEVITAGSTVIILNKETATMSVAVDGKEVLAESSAITLGDSTKQTLKTDDSEYFYGGGTQNGRFSHKGQVISISNTNKWTDGGVASPNPFYWSTKGYGVLRNTFKQGSYDFRNNDDKTISTQHSENRFDAYYFLGNKPADILKDYYKVTGNPTLLPEYAFYLGHLNAYNRDTWSQEQLGDGTATVLEDGNTYYEYGRNKDYKMPLGDDGKIAVDSPYIPETLNGTSPLTDKSSEELYKFSARAVIDGYADNDMPLGWFLPNDGYGAGYGQNGYYQNYPLGTSDDKDAQAKAVDGNINNLKEFTDYANEHGVATGLWTQSGLDVATSEKDKNGYHGYQTLRDFDKEVNVAGIQSLKTDVAWVGSGYSFGLNATKTAFEKIASTNTRPNIVTLDGWAGSQRHAAIWTGDQTGGKWEYIRFHIPTYIGQSLSGNPNIGSDMDGIFGGSTATNVITTRDFQWKVFTPLMLDMDGWGSIAKKPYGHGDDFDDMNRMYLKLKAQLMPYIYTTAQEATDGLPMIRAMFLEYPDDELAYGDAVQYQYMFGENFLVAPIYQDTASDDKGNDVRNDIYLPDSKETWIDYFTGKSYKGGQILNNFDAPVWKLPLFVKSGSIVPMYEDNNNPFAQTETNDKGLDKTKRIVEFFPSTSKGTTSYTSYEDDGMYIDGVDENGNEKSDVSYGGSVSTEFTSTVKDGTATLVAKSSTGSYTGYDSNRSTKFVVNMSAEPTKVSAKNGSKDIELMEAKNQVEFDSLVDKGQGAYFYNETPDLNKYATGDGEFSKTKITTTPKLYVSFPKTDVSVDEQTLVIKGYKYTSEDSNDKENATLETPVFAEQQDGDITATSIKLNWNKITDADSYELKVDGILRGGFTADTTTFNHEGLIYSSEHTYQVRARNADGYSKWSDELKLTTDADPWKDTLVGTPTYEGEVGWGNLESAFDQKLDDTYFRSAPNQLGKAFIVDYKGIYNLDKFTYVARSDYATNGLGDIYKLDLYTSLDGQNWTKVFDGKTQPWAEGSTAEKKYIDMNNLSARYLKIVPLEGNSKDSNGNDGYTSVGEFILDKVPGSTGYDLGDFNLDGEIGEDDVTQIKNYKGLLEGNTSFESQIASKNADVNKNGVFDIYDYSFVMNKVDGGTTNTGNAEGSVYVDVDKKETVKAGETFDVAIKGNDLKNVNALGAIFTYDKTKYELVSVTPADTLKDMLDLSSTSSKDGSNDEVETISFANHGDKDMISGNIDLMTIKMKAKQDADVVFPNEFMLIGPQNNLVNAQVTRGDVKADKSELTALVKESKTIIDSGNKLAYTVDSWNAFTNAYTKATQVADDEDVLTKDVLSVQATLKDAKDGLTKNTLKPGQGVSDITFMDGNKAVDATNLWQQANWKKLLFDGDTTTSMAEFKWFIDDKQDITAEVKLPMDMHFIFDQPRSISEVRVYNRISKANTNGIVTSIFAKGITTDGKEVNLGSYEEAKDIFTFTYNGVSKKSEGSDNTLFKEIIITPKTSTGSATGTKTGSEENRMLSLYEIEIDGNNVLDTSKYDEFLAKANGDLSNYTDDSIASLKGVKEAAEALMTTANEQTEVDQAVAELQSGLDALVVKETPVDSTILDQKLEEAKNVDVSLYDETSAANLTDVIAQAEELVKTLATQEAIDQMVQSLSDAITALQEKEAETTTDETVVDKNDLTDLIDDSENINRDIYTDDSLKDLDKELETAKDVKDNATDQTTVDKTYKDLSKTFDDLKVKDKVSNVGSSTNGPTTGVDNQEMIFIMLGALSMLVIYKKRKVFKRIK</sequence>
<dbReference type="Gene3D" id="3.20.20.80">
    <property type="entry name" value="Glycosidases"/>
    <property type="match status" value="1"/>
</dbReference>
<accession>A0ABU0E092</accession>
<organism evidence="6 7">
    <name type="scientific">Breznakia pachnodae</name>
    <dbReference type="NCBI Taxonomy" id="265178"/>
    <lineage>
        <taxon>Bacteria</taxon>
        <taxon>Bacillati</taxon>
        <taxon>Bacillota</taxon>
        <taxon>Erysipelotrichia</taxon>
        <taxon>Erysipelotrichales</taxon>
        <taxon>Erysipelotrichaceae</taxon>
        <taxon>Breznakia</taxon>
    </lineage>
</organism>
<dbReference type="Gene3D" id="2.60.120.260">
    <property type="entry name" value="Galactose-binding domain-like"/>
    <property type="match status" value="2"/>
</dbReference>
<dbReference type="CDD" id="cd00063">
    <property type="entry name" value="FN3"/>
    <property type="match status" value="1"/>
</dbReference>
<dbReference type="Proteomes" id="UP001230220">
    <property type="component" value="Unassembled WGS sequence"/>
</dbReference>
<dbReference type="InterPro" id="IPR008965">
    <property type="entry name" value="CBM2/CBM3_carb-bd_dom_sf"/>
</dbReference>
<dbReference type="PANTHER" id="PTHR43863">
    <property type="entry name" value="HYDROLASE, PUTATIVE (AFU_ORTHOLOGUE AFUA_1G03140)-RELATED"/>
    <property type="match status" value="1"/>
</dbReference>
<evidence type="ECO:0000313" key="7">
    <source>
        <dbReference type="Proteomes" id="UP001230220"/>
    </source>
</evidence>
<gene>
    <name evidence="6" type="ORF">J2S15_001038</name>
</gene>
<dbReference type="Pfam" id="PF00404">
    <property type="entry name" value="Dockerin_1"/>
    <property type="match status" value="1"/>
</dbReference>
<dbReference type="RefSeq" id="WP_307406108.1">
    <property type="nucleotide sequence ID" value="NZ_JAUSUR010000001.1"/>
</dbReference>
<dbReference type="InterPro" id="IPR025887">
    <property type="entry name" value="Glyco_hydro_31_N_dom"/>
</dbReference>
<reference evidence="6 7" key="1">
    <citation type="submission" date="2023-07" db="EMBL/GenBank/DDBJ databases">
        <title>Genomic Encyclopedia of Type Strains, Phase IV (KMG-IV): sequencing the most valuable type-strain genomes for metagenomic binning, comparative biology and taxonomic classification.</title>
        <authorList>
            <person name="Goeker M."/>
        </authorList>
    </citation>
    <scope>NUCLEOTIDE SEQUENCE [LARGE SCALE GENOMIC DNA]</scope>
    <source>
        <strain evidence="6 7">DSM 16784</strain>
    </source>
</reference>
<dbReference type="InterPro" id="IPR000421">
    <property type="entry name" value="FA58C"/>
</dbReference>
<dbReference type="Gene3D" id="1.20.1270.90">
    <property type="entry name" value="AF1782-like"/>
    <property type="match status" value="4"/>
</dbReference>
<keyword evidence="2" id="KW-0175">Coiled coil</keyword>
<dbReference type="SUPFAM" id="SSF49265">
    <property type="entry name" value="Fibronectin type III"/>
    <property type="match status" value="1"/>
</dbReference>
<feature type="region of interest" description="Disordered" evidence="3">
    <location>
        <begin position="81"/>
        <end position="111"/>
    </location>
</feature>
<dbReference type="Pfam" id="PF00754">
    <property type="entry name" value="F5_F8_type_C"/>
    <property type="match status" value="1"/>
</dbReference>
<dbReference type="SUPFAM" id="SSF49785">
    <property type="entry name" value="Galactose-binding domain-like"/>
    <property type="match status" value="1"/>
</dbReference>
<dbReference type="GO" id="GO:0016787">
    <property type="term" value="F:hydrolase activity"/>
    <property type="evidence" value="ECO:0007669"/>
    <property type="project" value="UniProtKB-KW"/>
</dbReference>
<dbReference type="SUPFAM" id="SSF74650">
    <property type="entry name" value="Galactose mutarotase-like"/>
    <property type="match status" value="1"/>
</dbReference>
<dbReference type="SUPFAM" id="SSF49384">
    <property type="entry name" value="Carbohydrate-binding domain"/>
    <property type="match status" value="1"/>
</dbReference>
<dbReference type="SUPFAM" id="SSF63446">
    <property type="entry name" value="Type I dockerin domain"/>
    <property type="match status" value="1"/>
</dbReference>
<dbReference type="SUPFAM" id="SSF51445">
    <property type="entry name" value="(Trans)glycosidases"/>
    <property type="match status" value="1"/>
</dbReference>
<dbReference type="InterPro" id="IPR013783">
    <property type="entry name" value="Ig-like_fold"/>
</dbReference>
<dbReference type="Gene3D" id="2.60.40.1180">
    <property type="entry name" value="Golgi alpha-mannosidase II"/>
    <property type="match status" value="2"/>
</dbReference>
<evidence type="ECO:0000256" key="4">
    <source>
        <dbReference type="SAM" id="SignalP"/>
    </source>
</evidence>
<dbReference type="Gene3D" id="2.60.40.1760">
    <property type="entry name" value="glycosyl hydrolase (family 31)"/>
    <property type="match status" value="1"/>
</dbReference>
<feature type="chain" id="PRO_5046942825" evidence="4">
    <location>
        <begin position="30"/>
        <end position="1892"/>
    </location>
</feature>
<dbReference type="InterPro" id="IPR051816">
    <property type="entry name" value="Glycosyl_Hydrolase_31"/>
</dbReference>
<dbReference type="Pfam" id="PF07554">
    <property type="entry name" value="FIVAR"/>
    <property type="match status" value="2"/>
</dbReference>
<dbReference type="Gene3D" id="2.60.40.680">
    <property type="match status" value="1"/>
</dbReference>
<feature type="coiled-coil region" evidence="2">
    <location>
        <begin position="1730"/>
        <end position="1773"/>
    </location>
</feature>
<dbReference type="InterPro" id="IPR048395">
    <property type="entry name" value="Glyco_hydro_31_C"/>
</dbReference>
<dbReference type="InterPro" id="IPR036116">
    <property type="entry name" value="FN3_sf"/>
</dbReference>
<dbReference type="InterPro" id="IPR008979">
    <property type="entry name" value="Galactose-bd-like_sf"/>
</dbReference>
<evidence type="ECO:0000313" key="6">
    <source>
        <dbReference type="EMBL" id="MDQ0360307.1"/>
    </source>
</evidence>
<dbReference type="InterPro" id="IPR002105">
    <property type="entry name" value="Dockerin_1_rpt"/>
</dbReference>
<dbReference type="Gene3D" id="1.10.1330.10">
    <property type="entry name" value="Dockerin domain"/>
    <property type="match status" value="1"/>
</dbReference>
<dbReference type="InterPro" id="IPR017853">
    <property type="entry name" value="GH"/>
</dbReference>
<keyword evidence="4" id="KW-0732">Signal</keyword>
<comment type="similarity">
    <text evidence="1">Belongs to the glycosyl hydrolase 31 family.</text>
</comment>
<evidence type="ECO:0000256" key="1">
    <source>
        <dbReference type="ARBA" id="ARBA00007806"/>
    </source>
</evidence>
<evidence type="ECO:0000259" key="5">
    <source>
        <dbReference type="PROSITE" id="PS50853"/>
    </source>
</evidence>
<dbReference type="Pfam" id="PF13802">
    <property type="entry name" value="Gal_mutarotas_2"/>
    <property type="match status" value="1"/>
</dbReference>
<dbReference type="Gene3D" id="2.60.40.10">
    <property type="entry name" value="Immunoglobulins"/>
    <property type="match status" value="1"/>
</dbReference>
<dbReference type="InterPro" id="IPR011013">
    <property type="entry name" value="Gal_mutarotase_sf_dom"/>
</dbReference>
<name>A0ABU0E092_9FIRM</name>
<comment type="caution">
    <text evidence="6">The sequence shown here is derived from an EMBL/GenBank/DDBJ whole genome shotgun (WGS) entry which is preliminary data.</text>
</comment>